<dbReference type="InParanoid" id="W4KHB4"/>
<evidence type="ECO:0000256" key="6">
    <source>
        <dbReference type="ARBA" id="ARBA00023180"/>
    </source>
</evidence>
<evidence type="ECO:0000256" key="3">
    <source>
        <dbReference type="ARBA" id="ARBA00023002"/>
    </source>
</evidence>
<dbReference type="GO" id="GO:0016491">
    <property type="term" value="F:oxidoreductase activity"/>
    <property type="evidence" value="ECO:0007669"/>
    <property type="project" value="UniProtKB-KW"/>
</dbReference>
<evidence type="ECO:0000259" key="9">
    <source>
        <dbReference type="Pfam" id="PF07732"/>
    </source>
</evidence>
<dbReference type="Gene3D" id="2.60.40.420">
    <property type="entry name" value="Cupredoxins - blue copper proteins"/>
    <property type="match status" value="3"/>
</dbReference>
<dbReference type="InterPro" id="IPR011707">
    <property type="entry name" value="Cu-oxidase-like_N"/>
</dbReference>
<sequence>MLRSHYIPIIIATLRTLPYSVRAAIGPIADLHIVNRNIAPDGFNRPAVLAGGMFPGPVIRATKGETFELNVFNDLTDPRMDTATSIHWHGIDQRTTPWADGPAFVTQCPITPEHSFQYRFNAREQTGTYWYHSHVRDQYCDGLRGALVIYDPLDPYRHMYDVDDENTIITLADWYHYLAHDAPPIPSPTSTLINGLGRYNDDQDTPLAVVGVERGKTYRFRLISISCDPTWVFSIDRHDMTIIEADGNPTLPLTVDSLAIFAGQRYSVVVKANRKIDNYWIRAQPNTIRPGFDNGRNSAILRYKGAPIEDPTAPYVESKRPMRETDLHARDRPRAPGLPTPGGADINYTLNVTFEEEKGLFLVNGAPFQPPDVPVLLQILSGAHRTQDLIPHKNIIPLEANKSVELVIPGGVIGGGHPVHLHGHSFSVVRSAKNSSYNFENPVRRDVVNIGEKGDFVTIRFFTDNPGPWFFHCHIDWHLNAGFAAVFAEDVENVPAVDPSPDAWKELCPIYYNTTSDRSNWRVDARPKAIVHP</sequence>
<evidence type="ECO:0000256" key="2">
    <source>
        <dbReference type="ARBA" id="ARBA00022723"/>
    </source>
</evidence>
<dbReference type="AlphaFoldDB" id="W4KHB4"/>
<dbReference type="GO" id="GO:0005507">
    <property type="term" value="F:copper ion binding"/>
    <property type="evidence" value="ECO:0007669"/>
    <property type="project" value="InterPro"/>
</dbReference>
<keyword evidence="11" id="KW-1185">Reference proteome</keyword>
<evidence type="ECO:0000313" key="11">
    <source>
        <dbReference type="Proteomes" id="UP000030671"/>
    </source>
</evidence>
<dbReference type="SUPFAM" id="SSF49503">
    <property type="entry name" value="Cupredoxins"/>
    <property type="match status" value="3"/>
</dbReference>
<dbReference type="RefSeq" id="XP_009544352.1">
    <property type="nucleotide sequence ID" value="XM_009546057.1"/>
</dbReference>
<proteinExistence type="inferred from homology"/>
<dbReference type="OrthoDB" id="2121828at2759"/>
<dbReference type="InterPro" id="IPR001117">
    <property type="entry name" value="Cu-oxidase_2nd"/>
</dbReference>
<dbReference type="InterPro" id="IPR033138">
    <property type="entry name" value="Cu_oxidase_CS"/>
</dbReference>
<dbReference type="Pfam" id="PF00394">
    <property type="entry name" value="Cu-oxidase"/>
    <property type="match status" value="1"/>
</dbReference>
<reference evidence="10 11" key="1">
    <citation type="journal article" date="2012" name="New Phytol.">
        <title>Insight into trade-off between wood decay and parasitism from the genome of a fungal forest pathogen.</title>
        <authorList>
            <person name="Olson A."/>
            <person name="Aerts A."/>
            <person name="Asiegbu F."/>
            <person name="Belbahri L."/>
            <person name="Bouzid O."/>
            <person name="Broberg A."/>
            <person name="Canback B."/>
            <person name="Coutinho P.M."/>
            <person name="Cullen D."/>
            <person name="Dalman K."/>
            <person name="Deflorio G."/>
            <person name="van Diepen L.T."/>
            <person name="Dunand C."/>
            <person name="Duplessis S."/>
            <person name="Durling M."/>
            <person name="Gonthier P."/>
            <person name="Grimwood J."/>
            <person name="Fossdal C.G."/>
            <person name="Hansson D."/>
            <person name="Henrissat B."/>
            <person name="Hietala A."/>
            <person name="Himmelstrand K."/>
            <person name="Hoffmeister D."/>
            <person name="Hogberg N."/>
            <person name="James T.Y."/>
            <person name="Karlsson M."/>
            <person name="Kohler A."/>
            <person name="Kues U."/>
            <person name="Lee Y.H."/>
            <person name="Lin Y.C."/>
            <person name="Lind M."/>
            <person name="Lindquist E."/>
            <person name="Lombard V."/>
            <person name="Lucas S."/>
            <person name="Lunden K."/>
            <person name="Morin E."/>
            <person name="Murat C."/>
            <person name="Park J."/>
            <person name="Raffaello T."/>
            <person name="Rouze P."/>
            <person name="Salamov A."/>
            <person name="Schmutz J."/>
            <person name="Solheim H."/>
            <person name="Stahlberg J."/>
            <person name="Velez H."/>
            <person name="de Vries R.P."/>
            <person name="Wiebenga A."/>
            <person name="Woodward S."/>
            <person name="Yakovlev I."/>
            <person name="Garbelotto M."/>
            <person name="Martin F."/>
            <person name="Grigoriev I.V."/>
            <person name="Stenlid J."/>
        </authorList>
    </citation>
    <scope>NUCLEOTIDE SEQUENCE [LARGE SCALE GENOMIC DNA]</scope>
    <source>
        <strain evidence="10 11">TC 32-1</strain>
    </source>
</reference>
<feature type="domain" description="Plastocyanin-like" evidence="7">
    <location>
        <begin position="165"/>
        <end position="306"/>
    </location>
</feature>
<dbReference type="FunFam" id="2.60.40.420:FF:000045">
    <property type="entry name" value="Laccase 2"/>
    <property type="match status" value="1"/>
</dbReference>
<keyword evidence="2" id="KW-0479">Metal-binding</keyword>
<comment type="similarity">
    <text evidence="1">Belongs to the multicopper oxidase family.</text>
</comment>
<keyword evidence="4" id="KW-0186">Copper</keyword>
<dbReference type="InterPro" id="IPR011706">
    <property type="entry name" value="Cu-oxidase_C"/>
</dbReference>
<dbReference type="Pfam" id="PF07731">
    <property type="entry name" value="Cu-oxidase_2"/>
    <property type="match status" value="1"/>
</dbReference>
<dbReference type="Pfam" id="PF07732">
    <property type="entry name" value="Cu-oxidase_3"/>
    <property type="match status" value="1"/>
</dbReference>
<dbReference type="KEGG" id="hir:HETIRDRAFT_181231"/>
<dbReference type="InterPro" id="IPR045087">
    <property type="entry name" value="Cu-oxidase_fam"/>
</dbReference>
<organism evidence="10 11">
    <name type="scientific">Heterobasidion irregulare (strain TC 32-1)</name>
    <dbReference type="NCBI Taxonomy" id="747525"/>
    <lineage>
        <taxon>Eukaryota</taxon>
        <taxon>Fungi</taxon>
        <taxon>Dikarya</taxon>
        <taxon>Basidiomycota</taxon>
        <taxon>Agaricomycotina</taxon>
        <taxon>Agaricomycetes</taxon>
        <taxon>Russulales</taxon>
        <taxon>Bondarzewiaceae</taxon>
        <taxon>Heterobasidion</taxon>
        <taxon>Heterobasidion annosum species complex</taxon>
    </lineage>
</organism>
<evidence type="ECO:0000313" key="10">
    <source>
        <dbReference type="EMBL" id="ETW84715.1"/>
    </source>
</evidence>
<feature type="domain" description="Plastocyanin-like" evidence="9">
    <location>
        <begin position="36"/>
        <end position="152"/>
    </location>
</feature>
<protein>
    <submittedName>
        <fullName evidence="10">Laccase</fullName>
    </submittedName>
</protein>
<dbReference type="GeneID" id="20668595"/>
<dbReference type="PROSITE" id="PS00079">
    <property type="entry name" value="MULTICOPPER_OXIDASE1"/>
    <property type="match status" value="1"/>
</dbReference>
<name>W4KHB4_HETIT</name>
<dbReference type="CDD" id="cd13903">
    <property type="entry name" value="CuRO_3_Tv-LCC_like"/>
    <property type="match status" value="1"/>
</dbReference>
<keyword evidence="3" id="KW-0560">Oxidoreductase</keyword>
<feature type="domain" description="Plastocyanin-like" evidence="8">
    <location>
        <begin position="370"/>
        <end position="491"/>
    </location>
</feature>
<dbReference type="STRING" id="747525.W4KHB4"/>
<dbReference type="PANTHER" id="PTHR11709">
    <property type="entry name" value="MULTI-COPPER OXIDASE"/>
    <property type="match status" value="1"/>
</dbReference>
<dbReference type="HOGENOM" id="CLU_006504_2_1_1"/>
<dbReference type="EMBL" id="KI925456">
    <property type="protein sequence ID" value="ETW84715.1"/>
    <property type="molecule type" value="Genomic_DNA"/>
</dbReference>
<dbReference type="PANTHER" id="PTHR11709:SF511">
    <property type="entry name" value="LACCASE"/>
    <property type="match status" value="1"/>
</dbReference>
<keyword evidence="5" id="KW-1015">Disulfide bond</keyword>
<dbReference type="eggNOG" id="KOG1263">
    <property type="taxonomic scope" value="Eukaryota"/>
</dbReference>
<accession>W4KHB4</accession>
<evidence type="ECO:0000259" key="7">
    <source>
        <dbReference type="Pfam" id="PF00394"/>
    </source>
</evidence>
<evidence type="ECO:0000256" key="5">
    <source>
        <dbReference type="ARBA" id="ARBA00023157"/>
    </source>
</evidence>
<gene>
    <name evidence="10" type="primary">lcc18</name>
    <name evidence="10" type="ORF">HETIRDRAFT_181231</name>
</gene>
<evidence type="ECO:0000259" key="8">
    <source>
        <dbReference type="Pfam" id="PF07731"/>
    </source>
</evidence>
<keyword evidence="6" id="KW-0325">Glycoprotein</keyword>
<dbReference type="InterPro" id="IPR008972">
    <property type="entry name" value="Cupredoxin"/>
</dbReference>
<dbReference type="Proteomes" id="UP000030671">
    <property type="component" value="Unassembled WGS sequence"/>
</dbReference>
<evidence type="ECO:0000256" key="1">
    <source>
        <dbReference type="ARBA" id="ARBA00010609"/>
    </source>
</evidence>
<evidence type="ECO:0000256" key="4">
    <source>
        <dbReference type="ARBA" id="ARBA00023008"/>
    </source>
</evidence>